<keyword evidence="4 7" id="KW-1133">Transmembrane helix</keyword>
<evidence type="ECO:0000256" key="2">
    <source>
        <dbReference type="ARBA" id="ARBA00022448"/>
    </source>
</evidence>
<evidence type="ECO:0000256" key="7">
    <source>
        <dbReference type="SAM" id="Phobius"/>
    </source>
</evidence>
<feature type="transmembrane region" description="Helical" evidence="7">
    <location>
        <begin position="212"/>
        <end position="229"/>
    </location>
</feature>
<feature type="transmembrane region" description="Helical" evidence="7">
    <location>
        <begin position="147"/>
        <end position="173"/>
    </location>
</feature>
<evidence type="ECO:0000313" key="8">
    <source>
        <dbReference type="EMBL" id="EFN51971.1"/>
    </source>
</evidence>
<proteinExistence type="predicted"/>
<feature type="transmembrane region" description="Helical" evidence="7">
    <location>
        <begin position="370"/>
        <end position="396"/>
    </location>
</feature>
<comment type="subcellular location">
    <subcellularLocation>
        <location evidence="1">Endomembrane system</location>
        <topology evidence="1">Multi-pass membrane protein</topology>
    </subcellularLocation>
</comment>
<dbReference type="PANTHER" id="PTHR23510:SF3">
    <property type="entry name" value="MAJOR FACILITATOR SUPERFAMILY DOMAIN-CONTAINING PROTEIN 8"/>
    <property type="match status" value="1"/>
</dbReference>
<dbReference type="GO" id="GO:0005765">
    <property type="term" value="C:lysosomal membrane"/>
    <property type="evidence" value="ECO:0007669"/>
    <property type="project" value="TreeGrafter"/>
</dbReference>
<organism evidence="9">
    <name type="scientific">Chlorella variabilis</name>
    <name type="common">Green alga</name>
    <dbReference type="NCBI Taxonomy" id="554065"/>
    <lineage>
        <taxon>Eukaryota</taxon>
        <taxon>Viridiplantae</taxon>
        <taxon>Chlorophyta</taxon>
        <taxon>core chlorophytes</taxon>
        <taxon>Trebouxiophyceae</taxon>
        <taxon>Chlorellales</taxon>
        <taxon>Chlorellaceae</taxon>
        <taxon>Chlorella clade</taxon>
        <taxon>Chlorella</taxon>
    </lineage>
</organism>
<reference evidence="8 9" key="1">
    <citation type="journal article" date="2010" name="Plant Cell">
        <title>The Chlorella variabilis NC64A genome reveals adaptation to photosymbiosis, coevolution with viruses, and cryptic sex.</title>
        <authorList>
            <person name="Blanc G."/>
            <person name="Duncan G."/>
            <person name="Agarkova I."/>
            <person name="Borodovsky M."/>
            <person name="Gurnon J."/>
            <person name="Kuo A."/>
            <person name="Lindquist E."/>
            <person name="Lucas S."/>
            <person name="Pangilinan J."/>
            <person name="Polle J."/>
            <person name="Salamov A."/>
            <person name="Terry A."/>
            <person name="Yamada T."/>
            <person name="Dunigan D.D."/>
            <person name="Grigoriev I.V."/>
            <person name="Claverie J.M."/>
            <person name="Van Etten J.L."/>
        </authorList>
    </citation>
    <scope>NUCLEOTIDE SEQUENCE [LARGE SCALE GENOMIC DNA]</scope>
    <source>
        <strain evidence="8 9">NC64A</strain>
    </source>
</reference>
<dbReference type="InterPro" id="IPR011701">
    <property type="entry name" value="MFS"/>
</dbReference>
<feature type="transmembrane region" description="Helical" evidence="7">
    <location>
        <begin position="597"/>
        <end position="619"/>
    </location>
</feature>
<dbReference type="EMBL" id="GL433859">
    <property type="protein sequence ID" value="EFN51971.1"/>
    <property type="molecule type" value="Genomic_DNA"/>
</dbReference>
<feature type="transmembrane region" description="Helical" evidence="7">
    <location>
        <begin position="179"/>
        <end position="200"/>
    </location>
</feature>
<protein>
    <recommendedName>
        <fullName evidence="10">Major facilitator superfamily (MFS) profile domain-containing protein</fullName>
    </recommendedName>
</protein>
<dbReference type="AlphaFoldDB" id="E1ZQ76"/>
<dbReference type="KEGG" id="cvr:CHLNCDRAFT_139467"/>
<name>E1ZQ76_CHLVA</name>
<keyword evidence="5 7" id="KW-0472">Membrane</keyword>
<feature type="compositionally biased region" description="Low complexity" evidence="6">
    <location>
        <begin position="24"/>
        <end position="49"/>
    </location>
</feature>
<feature type="region of interest" description="Disordered" evidence="6">
    <location>
        <begin position="94"/>
        <end position="136"/>
    </location>
</feature>
<keyword evidence="3 7" id="KW-0812">Transmembrane</keyword>
<dbReference type="SUPFAM" id="SSF103473">
    <property type="entry name" value="MFS general substrate transporter"/>
    <property type="match status" value="1"/>
</dbReference>
<keyword evidence="2" id="KW-0813">Transport</keyword>
<dbReference type="Pfam" id="PF07690">
    <property type="entry name" value="MFS_1"/>
    <property type="match status" value="1"/>
</dbReference>
<feature type="transmembrane region" description="Helical" evidence="7">
    <location>
        <begin position="441"/>
        <end position="461"/>
    </location>
</feature>
<dbReference type="PANTHER" id="PTHR23510">
    <property type="entry name" value="INNER MEMBRANE TRANSPORT PROTEIN YAJR"/>
    <property type="match status" value="1"/>
</dbReference>
<dbReference type="GO" id="GO:0022857">
    <property type="term" value="F:transmembrane transporter activity"/>
    <property type="evidence" value="ECO:0007669"/>
    <property type="project" value="InterPro"/>
</dbReference>
<dbReference type="eggNOG" id="KOG2325">
    <property type="taxonomic scope" value="Eukaryota"/>
</dbReference>
<keyword evidence="9" id="KW-1185">Reference proteome</keyword>
<dbReference type="GeneID" id="17351314"/>
<evidence type="ECO:0000256" key="6">
    <source>
        <dbReference type="SAM" id="MobiDB-lite"/>
    </source>
</evidence>
<dbReference type="GO" id="GO:0012505">
    <property type="term" value="C:endomembrane system"/>
    <property type="evidence" value="ECO:0007669"/>
    <property type="project" value="UniProtKB-SubCell"/>
</dbReference>
<dbReference type="RefSeq" id="XP_005844073.1">
    <property type="nucleotide sequence ID" value="XM_005844011.1"/>
</dbReference>
<dbReference type="OrthoDB" id="5588846at2759"/>
<feature type="region of interest" description="Disordered" evidence="6">
    <location>
        <begin position="21"/>
        <end position="77"/>
    </location>
</feature>
<dbReference type="InParanoid" id="E1ZQ76"/>
<evidence type="ECO:0000256" key="5">
    <source>
        <dbReference type="ARBA" id="ARBA00023136"/>
    </source>
</evidence>
<dbReference type="Proteomes" id="UP000008141">
    <property type="component" value="Unassembled WGS sequence"/>
</dbReference>
<feature type="compositionally biased region" description="Low complexity" evidence="6">
    <location>
        <begin position="59"/>
        <end position="70"/>
    </location>
</feature>
<sequence length="648" mass="69647">MGFKGPIGYTVEFIKNQIDKSKAGDAAPAEGGPAPAPKGDAVSLEPAAPQRKEPPAQPAAPAATAASPKQPAEEGGFKGPIGYTVEFIKNQMDKGKAPADGSSAEGKDGFDNVPLDEEAIGKAGSPEQSGVPRDAANARSKRLATRAIMIMGFALAVDFTMSLMSIQPLYYVLDGPEHVYGLTFGSYDLTAMLFAPLFGYWTDLTGTFKKQIVVGAVVNAIGNLLYGFVYLADAWWLMLVARAIAGVGAATLGIGSSYVTQTTTSARRQIVLGWYRISQNVARMVGPFVGYLFLGLPNVNHGSSTGLKLFNWYTIPGWAAFALVSVVLGLFVWWFRDPTDENEHRVHPDDPMTQGPPSPERIARFRAFTLGWLLLSFLTIFSFSGFTANLFALFAGQYHQVTNQGENWRTYIGIGAGAATSAWTFRVMIKWIPHWWEERKLCLLSNLLLLVTWLLVIPYGGSTSIPSDVLFYASTAIAGFTGKHARAPPPATCFVINQASLETVYSKKVTQYADVVGGKIGRYMGAYFMASSAGRFAGPLVVAGVTRMATPSGETNYCTDWVTEPDGSFSCNGPPDQQCVITGDQYYIFGCVLYNVIPMYAVMAALQAAIGVGLVVLLWKNWSYENEGPAAAAADAKEAEPSATTPAS</sequence>
<feature type="transmembrane region" description="Helical" evidence="7">
    <location>
        <begin position="317"/>
        <end position="335"/>
    </location>
</feature>
<evidence type="ECO:0000256" key="3">
    <source>
        <dbReference type="ARBA" id="ARBA00022692"/>
    </source>
</evidence>
<gene>
    <name evidence="8" type="ORF">CHLNCDRAFT_139467</name>
</gene>
<evidence type="ECO:0000256" key="4">
    <source>
        <dbReference type="ARBA" id="ARBA00022989"/>
    </source>
</evidence>
<evidence type="ECO:0008006" key="10">
    <source>
        <dbReference type="Google" id="ProtNLM"/>
    </source>
</evidence>
<feature type="transmembrane region" description="Helical" evidence="7">
    <location>
        <begin position="280"/>
        <end position="297"/>
    </location>
</feature>
<dbReference type="InterPro" id="IPR051068">
    <property type="entry name" value="MFS_Domain-Containing_Protein"/>
</dbReference>
<evidence type="ECO:0000313" key="9">
    <source>
        <dbReference type="Proteomes" id="UP000008141"/>
    </source>
</evidence>
<feature type="transmembrane region" description="Helical" evidence="7">
    <location>
        <begin position="408"/>
        <end position="429"/>
    </location>
</feature>
<dbReference type="InterPro" id="IPR036259">
    <property type="entry name" value="MFS_trans_sf"/>
</dbReference>
<dbReference type="Gene3D" id="1.20.1250.20">
    <property type="entry name" value="MFS general substrate transporter like domains"/>
    <property type="match status" value="1"/>
</dbReference>
<feature type="transmembrane region" description="Helical" evidence="7">
    <location>
        <begin position="235"/>
        <end position="259"/>
    </location>
</feature>
<evidence type="ECO:0000256" key="1">
    <source>
        <dbReference type="ARBA" id="ARBA00004127"/>
    </source>
</evidence>
<accession>E1ZQ76</accession>